<sequence>MEPVYRTLELIAASIHGVQGTRRTYTGLENIPAEGGAVIAVNHTGFTDFMPLGLALRQRRRRARFMVKSELMDIGIMRFLVKHCRAVPVDRSAGADAYRVAVDDLRSGELVGVYPEATISRSFELKEFKTGAARMALEAGVPVIPVIVWGAHRQWTKGATRRMGRHRIPIRVDVGEPIRFDADSDVHDATAAMHEVMAEQLHRVQDDYQDAPAGADWVPARLGGSAPTPEQALGLEDADAAEKAARRAAKRAKNLEKKQGKK</sequence>
<name>M3UUX8_GORML</name>
<dbReference type="PANTHER" id="PTHR10434:SF55">
    <property type="entry name" value="POSSIBLE ACYLTRANSFERASE"/>
    <property type="match status" value="1"/>
</dbReference>
<comment type="caution">
    <text evidence="5">The sequence shown here is derived from an EMBL/GenBank/DDBJ whole genome shotgun (WGS) entry which is preliminary data.</text>
</comment>
<organism evidence="5 6">
    <name type="scientific">Gordonia malaquae NBRC 108250</name>
    <dbReference type="NCBI Taxonomy" id="1223542"/>
    <lineage>
        <taxon>Bacteria</taxon>
        <taxon>Bacillati</taxon>
        <taxon>Actinomycetota</taxon>
        <taxon>Actinomycetes</taxon>
        <taxon>Mycobacteriales</taxon>
        <taxon>Gordoniaceae</taxon>
        <taxon>Gordonia</taxon>
    </lineage>
</organism>
<protein>
    <submittedName>
        <fullName evidence="5">Putative acyltransferase</fullName>
    </submittedName>
</protein>
<feature type="compositionally biased region" description="Basic and acidic residues" evidence="3">
    <location>
        <begin position="253"/>
        <end position="262"/>
    </location>
</feature>
<dbReference type="Proteomes" id="UP000035009">
    <property type="component" value="Unassembled WGS sequence"/>
</dbReference>
<dbReference type="PANTHER" id="PTHR10434">
    <property type="entry name" value="1-ACYL-SN-GLYCEROL-3-PHOSPHATE ACYLTRANSFERASE"/>
    <property type="match status" value="1"/>
</dbReference>
<reference evidence="5 6" key="1">
    <citation type="submission" date="2013-02" db="EMBL/GenBank/DDBJ databases">
        <title>Whole genome shotgun sequence of Gordonia malaquae NBRC 108250.</title>
        <authorList>
            <person name="Yoshida I."/>
            <person name="Hosoyama A."/>
            <person name="Tsuchikane K."/>
            <person name="Ando Y."/>
            <person name="Baba S."/>
            <person name="Ohji S."/>
            <person name="Hamada M."/>
            <person name="Tamura T."/>
            <person name="Yamazoe A."/>
            <person name="Yamazaki S."/>
            <person name="Fujita N."/>
        </authorList>
    </citation>
    <scope>NUCLEOTIDE SEQUENCE [LARGE SCALE GENOMIC DNA]</scope>
    <source>
        <strain evidence="5 6">NBRC 108250</strain>
    </source>
</reference>
<dbReference type="AlphaFoldDB" id="M3UUX8"/>
<proteinExistence type="predicted"/>
<keyword evidence="6" id="KW-1185">Reference proteome</keyword>
<dbReference type="OrthoDB" id="3210041at2"/>
<dbReference type="InterPro" id="IPR002123">
    <property type="entry name" value="Plipid/glycerol_acylTrfase"/>
</dbReference>
<evidence type="ECO:0000256" key="1">
    <source>
        <dbReference type="ARBA" id="ARBA00022679"/>
    </source>
</evidence>
<evidence type="ECO:0000256" key="3">
    <source>
        <dbReference type="SAM" id="MobiDB-lite"/>
    </source>
</evidence>
<keyword evidence="1 5" id="KW-0808">Transferase</keyword>
<dbReference type="eggNOG" id="COG0204">
    <property type="taxonomic scope" value="Bacteria"/>
</dbReference>
<dbReference type="CDD" id="cd07989">
    <property type="entry name" value="LPLAT_AGPAT-like"/>
    <property type="match status" value="1"/>
</dbReference>
<dbReference type="SUPFAM" id="SSF69593">
    <property type="entry name" value="Glycerol-3-phosphate (1)-acyltransferase"/>
    <property type="match status" value="1"/>
</dbReference>
<keyword evidence="2 5" id="KW-0012">Acyltransferase</keyword>
<dbReference type="GO" id="GO:0006654">
    <property type="term" value="P:phosphatidic acid biosynthetic process"/>
    <property type="evidence" value="ECO:0007669"/>
    <property type="project" value="TreeGrafter"/>
</dbReference>
<evidence type="ECO:0000313" key="5">
    <source>
        <dbReference type="EMBL" id="GAC79272.1"/>
    </source>
</evidence>
<dbReference type="SMART" id="SM00563">
    <property type="entry name" value="PlsC"/>
    <property type="match status" value="1"/>
</dbReference>
<dbReference type="GO" id="GO:0005886">
    <property type="term" value="C:plasma membrane"/>
    <property type="evidence" value="ECO:0007669"/>
    <property type="project" value="TreeGrafter"/>
</dbReference>
<evidence type="ECO:0000256" key="2">
    <source>
        <dbReference type="ARBA" id="ARBA00023315"/>
    </source>
</evidence>
<dbReference type="RefSeq" id="WP_008377587.1">
    <property type="nucleotide sequence ID" value="NZ_BAOP01000008.1"/>
</dbReference>
<feature type="region of interest" description="Disordered" evidence="3">
    <location>
        <begin position="219"/>
        <end position="262"/>
    </location>
</feature>
<gene>
    <name evidence="5" type="ORF">GM1_008_00340</name>
</gene>
<dbReference type="GO" id="GO:0003841">
    <property type="term" value="F:1-acylglycerol-3-phosphate O-acyltransferase activity"/>
    <property type="evidence" value="ECO:0007669"/>
    <property type="project" value="TreeGrafter"/>
</dbReference>
<dbReference type="STRING" id="410332.SAMN04488550_4368"/>
<feature type="domain" description="Phospholipid/glycerol acyltransferase" evidence="4">
    <location>
        <begin position="37"/>
        <end position="151"/>
    </location>
</feature>
<accession>M3UUX8</accession>
<evidence type="ECO:0000259" key="4">
    <source>
        <dbReference type="SMART" id="SM00563"/>
    </source>
</evidence>
<dbReference type="EMBL" id="BAOP01000008">
    <property type="protein sequence ID" value="GAC79272.1"/>
    <property type="molecule type" value="Genomic_DNA"/>
</dbReference>
<evidence type="ECO:0000313" key="6">
    <source>
        <dbReference type="Proteomes" id="UP000035009"/>
    </source>
</evidence>
<dbReference type="Pfam" id="PF01553">
    <property type="entry name" value="Acyltransferase"/>
    <property type="match status" value="1"/>
</dbReference>